<accession>A0ABV5R3H2</accession>
<evidence type="ECO:0000313" key="3">
    <source>
        <dbReference type="Proteomes" id="UP001589710"/>
    </source>
</evidence>
<evidence type="ECO:0000313" key="2">
    <source>
        <dbReference type="EMBL" id="MFB9572396.1"/>
    </source>
</evidence>
<comment type="caution">
    <text evidence="2">The sequence shown here is derived from an EMBL/GenBank/DDBJ whole genome shotgun (WGS) entry which is preliminary data.</text>
</comment>
<dbReference type="Gene3D" id="3.30.379.10">
    <property type="entry name" value="Chitobiase/beta-hexosaminidase domain 2-like"/>
    <property type="match status" value="1"/>
</dbReference>
<dbReference type="PANTHER" id="PTHR47406">
    <property type="entry name" value="COAGULATION FACTOR 5/8 TYPE, C-TERMINAL"/>
    <property type="match status" value="1"/>
</dbReference>
<dbReference type="SUPFAM" id="SSF55545">
    <property type="entry name" value="beta-N-acetylhexosaminidase-like domain"/>
    <property type="match status" value="1"/>
</dbReference>
<keyword evidence="1" id="KW-0378">Hydrolase</keyword>
<sequence>MQHLKRRTFLAGVTGAVAMTTVGTPARASDDTSTEVVFPLVRGGLGKATVLWWGGATARFAASELADYVEKMSGARLRILRAQPQQQPQTATSGVLVLPGSQRQATAFPQVLLTEADTRLRDQATDTYLVSAAPLGVLLSGVGDRGVVHATYALLEQLGVGFFAPQFSYYQGAAETVPQTADITVRTRTSLVTPPWRVRRKAIEEGWSINQSSLTALIDWMGKQRLNVLVFPYDYYGIGVTRYEDFAAGMAPELAKRGIVVEVGGHGYDAFLSRADYPQYYTPGYNVFNVHDDAAVSQYIANVVAYLRDRPEIAVFDCWPPDGASWSKTTLAAFGTATNAEVHVVNKLVAALAHAGLRVQVERIAYNAGLDTPTAGYTFDPKVLIDFAAYGRTYSVPLGDPSSSVNAHYLDVLRQWRAVHPGTLAIYDYSRRYRWRELGNPIGVLAQDAGTYRSAGVDGIGSYAEPASWLQFEAVHLFAARSAWNSTLTYDDFVRSYLPARFGPAAQEMADYLGRTADDPDVLNTPGQATALRTKYQAAAADVAAARAKTDRSSAAAIVLDRLARGCELALADIDITRYTQVGDQAGKQQAMALYRRLTQRHRFNGIQLESAYTTPRYGEQVTRQQIAKEYRSPAWGYLPQIRFSVQQGASVDVTITAQDVDFQGHDVEWTLTTPQGLTAERTQGRLRASGPLEASETVRLSVGTDVAPGNYAVTVAFAANGRELTSAQCAVTVSR</sequence>
<reference evidence="2 3" key="1">
    <citation type="submission" date="2024-09" db="EMBL/GenBank/DDBJ databases">
        <authorList>
            <person name="Sun Q."/>
            <person name="Mori K."/>
        </authorList>
    </citation>
    <scope>NUCLEOTIDE SEQUENCE [LARGE SCALE GENOMIC DNA]</scope>
    <source>
        <strain evidence="2 3">JCM 3331</strain>
    </source>
</reference>
<protein>
    <submittedName>
        <fullName evidence="2">DUF4838 domain-containing protein</fullName>
    </submittedName>
</protein>
<dbReference type="EMBL" id="JBHMCG010000040">
    <property type="protein sequence ID" value="MFB9572396.1"/>
    <property type="molecule type" value="Genomic_DNA"/>
</dbReference>
<dbReference type="PROSITE" id="PS51318">
    <property type="entry name" value="TAT"/>
    <property type="match status" value="1"/>
</dbReference>
<name>A0ABV5R3H2_9ACTN</name>
<keyword evidence="3" id="KW-1185">Reference proteome</keyword>
<dbReference type="Proteomes" id="UP001589710">
    <property type="component" value="Unassembled WGS sequence"/>
</dbReference>
<dbReference type="PANTHER" id="PTHR47406:SF2">
    <property type="entry name" value="ALPHA GLUCURONIDASE N-TERMINAL DOMAIN-CONTAINING PROTEIN"/>
    <property type="match status" value="1"/>
</dbReference>
<dbReference type="RefSeq" id="WP_345519256.1">
    <property type="nucleotide sequence ID" value="NZ_BAAAXD010000053.1"/>
</dbReference>
<organism evidence="2 3">
    <name type="scientific">Streptomyces yanii</name>
    <dbReference type="NCBI Taxonomy" id="78510"/>
    <lineage>
        <taxon>Bacteria</taxon>
        <taxon>Bacillati</taxon>
        <taxon>Actinomycetota</taxon>
        <taxon>Actinomycetes</taxon>
        <taxon>Kitasatosporales</taxon>
        <taxon>Streptomycetaceae</taxon>
        <taxon>Streptomyces</taxon>
    </lineage>
</organism>
<gene>
    <name evidence="2" type="ORF">ACFFTL_08685</name>
</gene>
<dbReference type="InterPro" id="IPR029018">
    <property type="entry name" value="Hex-like_dom2"/>
</dbReference>
<evidence type="ECO:0000256" key="1">
    <source>
        <dbReference type="ARBA" id="ARBA00022801"/>
    </source>
</evidence>
<proteinExistence type="predicted"/>
<dbReference type="InterPro" id="IPR006311">
    <property type="entry name" value="TAT_signal"/>
</dbReference>